<proteinExistence type="predicted"/>
<sequence length="78" mass="8523">MQKPGFSRAFFFCAARFSHSVASGGVGIVQRFGWDRKSDAFVFRMKGNIPVHVSWTFDGAAKAGGLSKSDPRPNSLNK</sequence>
<protein>
    <recommendedName>
        <fullName evidence="3">Secreted protein</fullName>
    </recommendedName>
</protein>
<evidence type="ECO:0008006" key="3">
    <source>
        <dbReference type="Google" id="ProtNLM"/>
    </source>
</evidence>
<keyword evidence="2" id="KW-1185">Reference proteome</keyword>
<accession>A0ABU4WUY3</accession>
<dbReference type="RefSeq" id="WP_320213757.1">
    <property type="nucleotide sequence ID" value="NZ_JAVIIS010000010.1"/>
</dbReference>
<evidence type="ECO:0000313" key="2">
    <source>
        <dbReference type="Proteomes" id="UP001272097"/>
    </source>
</evidence>
<comment type="caution">
    <text evidence="1">The sequence shown here is derived from an EMBL/GenBank/DDBJ whole genome shotgun (WGS) entry which is preliminary data.</text>
</comment>
<dbReference type="EMBL" id="JAVIIS010000010">
    <property type="protein sequence ID" value="MDX8439841.1"/>
    <property type="molecule type" value="Genomic_DNA"/>
</dbReference>
<dbReference type="Proteomes" id="UP001272097">
    <property type="component" value="Unassembled WGS sequence"/>
</dbReference>
<name>A0ABU4WUY3_9HYPH</name>
<organism evidence="1 2">
    <name type="scientific">Mesorhizobium australafricanum</name>
    <dbReference type="NCBI Taxonomy" id="3072311"/>
    <lineage>
        <taxon>Bacteria</taxon>
        <taxon>Pseudomonadati</taxon>
        <taxon>Pseudomonadota</taxon>
        <taxon>Alphaproteobacteria</taxon>
        <taxon>Hyphomicrobiales</taxon>
        <taxon>Phyllobacteriaceae</taxon>
        <taxon>Mesorhizobium</taxon>
    </lineage>
</organism>
<reference evidence="1 2" key="1">
    <citation type="submission" date="2023-08" db="EMBL/GenBank/DDBJ databases">
        <title>Implementing the SeqCode for naming new Mesorhizobium species isolated from Vachellia karroo root nodules.</title>
        <authorList>
            <person name="Van Lill M."/>
        </authorList>
    </citation>
    <scope>NUCLEOTIDE SEQUENCE [LARGE SCALE GENOMIC DNA]</scope>
    <source>
        <strain evidence="1 2">VK3E</strain>
    </source>
</reference>
<evidence type="ECO:0000313" key="1">
    <source>
        <dbReference type="EMBL" id="MDX8439841.1"/>
    </source>
</evidence>
<gene>
    <name evidence="1" type="ORF">RFM51_09555</name>
</gene>